<dbReference type="PANTHER" id="PTHR15680:SF9">
    <property type="entry name" value="LARGE RIBOSOMAL SUBUNIT PROTEIN BL19M"/>
    <property type="match status" value="1"/>
</dbReference>
<keyword evidence="3 4" id="KW-0687">Ribonucleoprotein</keyword>
<evidence type="ECO:0000313" key="6">
    <source>
        <dbReference type="EMBL" id="OGF92823.1"/>
    </source>
</evidence>
<dbReference type="Proteomes" id="UP000177334">
    <property type="component" value="Unassembled WGS sequence"/>
</dbReference>
<evidence type="ECO:0000256" key="1">
    <source>
        <dbReference type="ARBA" id="ARBA00005781"/>
    </source>
</evidence>
<dbReference type="EMBL" id="MFIP01000001">
    <property type="protein sequence ID" value="OGF92823.1"/>
    <property type="molecule type" value="Genomic_DNA"/>
</dbReference>
<feature type="compositionally biased region" description="Polar residues" evidence="5">
    <location>
        <begin position="136"/>
        <end position="150"/>
    </location>
</feature>
<dbReference type="GO" id="GO:0003735">
    <property type="term" value="F:structural constituent of ribosome"/>
    <property type="evidence" value="ECO:0007669"/>
    <property type="project" value="InterPro"/>
</dbReference>
<comment type="similarity">
    <text evidence="1 4">Belongs to the bacterial ribosomal protein bL19 family.</text>
</comment>
<evidence type="ECO:0000256" key="3">
    <source>
        <dbReference type="ARBA" id="ARBA00023274"/>
    </source>
</evidence>
<dbReference type="GO" id="GO:0022625">
    <property type="term" value="C:cytosolic large ribosomal subunit"/>
    <property type="evidence" value="ECO:0007669"/>
    <property type="project" value="TreeGrafter"/>
</dbReference>
<dbReference type="SUPFAM" id="SSF50104">
    <property type="entry name" value="Translation proteins SH3-like domain"/>
    <property type="match status" value="1"/>
</dbReference>
<dbReference type="InterPro" id="IPR001857">
    <property type="entry name" value="Ribosomal_bL19"/>
</dbReference>
<dbReference type="InterPro" id="IPR008991">
    <property type="entry name" value="Translation_prot_SH3-like_sf"/>
</dbReference>
<organism evidence="6 7">
    <name type="scientific">Candidatus Giovannonibacteria bacterium RIFCSPLOWO2_12_FULL_43_26</name>
    <dbReference type="NCBI Taxonomy" id="1798363"/>
    <lineage>
        <taxon>Bacteria</taxon>
        <taxon>Candidatus Giovannoniibacteriota</taxon>
    </lineage>
</organism>
<dbReference type="AlphaFoldDB" id="A0A1F5XY96"/>
<dbReference type="PANTHER" id="PTHR15680">
    <property type="entry name" value="RIBOSOMAL PROTEIN L19"/>
    <property type="match status" value="1"/>
</dbReference>
<reference evidence="6 7" key="1">
    <citation type="journal article" date="2016" name="Nat. Commun.">
        <title>Thousands of microbial genomes shed light on interconnected biogeochemical processes in an aquifer system.</title>
        <authorList>
            <person name="Anantharaman K."/>
            <person name="Brown C.T."/>
            <person name="Hug L.A."/>
            <person name="Sharon I."/>
            <person name="Castelle C.J."/>
            <person name="Probst A.J."/>
            <person name="Thomas B.C."/>
            <person name="Singh A."/>
            <person name="Wilkins M.J."/>
            <person name="Karaoz U."/>
            <person name="Brodie E.L."/>
            <person name="Williams K.H."/>
            <person name="Hubbard S.S."/>
            <person name="Banfield J.F."/>
        </authorList>
    </citation>
    <scope>NUCLEOTIDE SEQUENCE [LARGE SCALE GENOMIC DNA]</scope>
</reference>
<dbReference type="Gene3D" id="2.30.30.790">
    <property type="match status" value="1"/>
</dbReference>
<name>A0A1F5XY96_9BACT</name>
<evidence type="ECO:0000256" key="4">
    <source>
        <dbReference type="RuleBase" id="RU000559"/>
    </source>
</evidence>
<keyword evidence="2 6" id="KW-0689">Ribosomal protein</keyword>
<protein>
    <recommendedName>
        <fullName evidence="4">50S ribosomal protein L19</fullName>
    </recommendedName>
</protein>
<comment type="caution">
    <text evidence="6">The sequence shown here is derived from an EMBL/GenBank/DDBJ whole genome shotgun (WGS) entry which is preliminary data.</text>
</comment>
<proteinExistence type="inferred from homology"/>
<sequence>MPSLNLIHSPVDIEARKKLSFRAGDTIRVTQKVKEGDPSRKGGAEAEKTRLQAFEGIVLARKHGYEPGATFTMRKVLDGIGVERVFPLYSPDIDKIEIKSKTKFKRAKLYYVRDRAAREIRKKMKQTRFDPRLDSARQTTQPPQVEVSSQ</sequence>
<dbReference type="NCBIfam" id="TIGR01024">
    <property type="entry name" value="rplS_bact"/>
    <property type="match status" value="1"/>
</dbReference>
<accession>A0A1F5XY96</accession>
<evidence type="ECO:0000256" key="2">
    <source>
        <dbReference type="ARBA" id="ARBA00022980"/>
    </source>
</evidence>
<gene>
    <name evidence="6" type="ORF">A3H05_00680</name>
</gene>
<comment type="function">
    <text evidence="4">This protein is located at the 30S-50S ribosomal subunit interface and may play a role in the structure and function of the aminoacyl-tRNA binding site.</text>
</comment>
<dbReference type="InterPro" id="IPR038657">
    <property type="entry name" value="Ribosomal_bL19_sf"/>
</dbReference>
<dbReference type="GO" id="GO:0006412">
    <property type="term" value="P:translation"/>
    <property type="evidence" value="ECO:0007669"/>
    <property type="project" value="InterPro"/>
</dbReference>
<dbReference type="Pfam" id="PF01245">
    <property type="entry name" value="Ribosomal_L19"/>
    <property type="match status" value="1"/>
</dbReference>
<feature type="region of interest" description="Disordered" evidence="5">
    <location>
        <begin position="122"/>
        <end position="150"/>
    </location>
</feature>
<evidence type="ECO:0000313" key="7">
    <source>
        <dbReference type="Proteomes" id="UP000177334"/>
    </source>
</evidence>
<evidence type="ECO:0000256" key="5">
    <source>
        <dbReference type="SAM" id="MobiDB-lite"/>
    </source>
</evidence>
<dbReference type="PRINTS" id="PR00061">
    <property type="entry name" value="RIBOSOMALL19"/>
</dbReference>